<feature type="transmembrane region" description="Helical" evidence="1">
    <location>
        <begin position="230"/>
        <end position="247"/>
    </location>
</feature>
<dbReference type="Proteomes" id="UP000234857">
    <property type="component" value="Unassembled WGS sequence"/>
</dbReference>
<feature type="domain" description="DUF2157" evidence="2">
    <location>
        <begin position="16"/>
        <end position="158"/>
    </location>
</feature>
<feature type="transmembrane region" description="Helical" evidence="1">
    <location>
        <begin position="76"/>
        <end position="97"/>
    </location>
</feature>
<evidence type="ECO:0000256" key="1">
    <source>
        <dbReference type="SAM" id="Phobius"/>
    </source>
</evidence>
<feature type="transmembrane region" description="Helical" evidence="1">
    <location>
        <begin position="328"/>
        <end position="344"/>
    </location>
</feature>
<organism evidence="3 4">
    <name type="scientific">Muiribacterium halophilum</name>
    <dbReference type="NCBI Taxonomy" id="2053465"/>
    <lineage>
        <taxon>Bacteria</taxon>
        <taxon>Candidatus Muiribacteriota</taxon>
        <taxon>Candidatus Muiribacteriia</taxon>
        <taxon>Candidatus Muiribacteriales</taxon>
        <taxon>Candidatus Muiribacteriaceae</taxon>
        <taxon>Candidatus Muiribacterium</taxon>
    </lineage>
</organism>
<feature type="transmembrane region" description="Helical" evidence="1">
    <location>
        <begin position="259"/>
        <end position="277"/>
    </location>
</feature>
<feature type="transmembrane region" description="Helical" evidence="1">
    <location>
        <begin position="180"/>
        <end position="198"/>
    </location>
</feature>
<evidence type="ECO:0000313" key="4">
    <source>
        <dbReference type="Proteomes" id="UP000234857"/>
    </source>
</evidence>
<comment type="caution">
    <text evidence="3">The sequence shown here is derived from an EMBL/GenBank/DDBJ whole genome shotgun (WGS) entry which is preliminary data.</text>
</comment>
<reference evidence="3 4" key="1">
    <citation type="submission" date="2017-11" db="EMBL/GenBank/DDBJ databases">
        <title>Genome-resolved metagenomics identifies genetic mobility, metabolic interactions, and unexpected diversity in perchlorate-reducing communities.</title>
        <authorList>
            <person name="Barnum T.P."/>
            <person name="Figueroa I.A."/>
            <person name="Carlstrom C.I."/>
            <person name="Lucas L.N."/>
            <person name="Engelbrektson A.L."/>
            <person name="Coates J.D."/>
        </authorList>
    </citation>
    <scope>NUCLEOTIDE SEQUENCE [LARGE SCALE GENOMIC DNA]</scope>
    <source>
        <strain evidence="3">BM706</strain>
    </source>
</reference>
<feature type="transmembrane region" description="Helical" evidence="1">
    <location>
        <begin position="350"/>
        <end position="369"/>
    </location>
</feature>
<feature type="transmembrane region" description="Helical" evidence="1">
    <location>
        <begin position="381"/>
        <end position="399"/>
    </location>
</feature>
<keyword evidence="1" id="KW-0472">Membrane</keyword>
<evidence type="ECO:0000313" key="3">
    <source>
        <dbReference type="EMBL" id="PLX19911.1"/>
    </source>
</evidence>
<sequence>MNPMNLFYKRLLIEIDEWKKEKLIDDDQYDTLSKRYSSKIKSGPGILSVLAILGAILIGAGFLILIAANWDMIPKMVRFAGVIIFLSSFYLSGYYLAYHKKTKVNIGNALIIIGSILFGGGIFLTAQIFHIQSRYFTGLLVWALGIIPIAYVIKSRVVMTFSIFLLNIWSLMKLNDFNTLNWQLPVVLILAYFPFAYYKRSRLVYLASIFSSVYWINSCLVEQFASRSHYVPFIPINITIALTLLLFSYIEKEKKFSKLLNICSNLFLMFLIYILTFKHGLSEVIRDINSSQVSSNIYFIPIVFTVISIVIFKFVYKRFSKDQLLRTVPVFFIFPILYYIGISSPQKGSYIYSLFILISNIYMLVFSILTVREGTKNHVQALVNIGFIFFALQFFARYFDYAWKYLARGGYFIITGAVLMGASWFLEKRRRKMIDDMEADND</sequence>
<dbReference type="EMBL" id="PKTG01000015">
    <property type="protein sequence ID" value="PLX19911.1"/>
    <property type="molecule type" value="Genomic_DNA"/>
</dbReference>
<feature type="transmembrane region" description="Helical" evidence="1">
    <location>
        <begin position="109"/>
        <end position="129"/>
    </location>
</feature>
<dbReference type="Pfam" id="PF09925">
    <property type="entry name" value="DUF2157"/>
    <property type="match status" value="1"/>
</dbReference>
<proteinExistence type="predicted"/>
<dbReference type="InterPro" id="IPR018677">
    <property type="entry name" value="DUF2157"/>
</dbReference>
<evidence type="ECO:0000259" key="2">
    <source>
        <dbReference type="Pfam" id="PF09925"/>
    </source>
</evidence>
<name>A0A2N5ZMS3_MUIH1</name>
<feature type="transmembrane region" description="Helical" evidence="1">
    <location>
        <begin position="45"/>
        <end position="70"/>
    </location>
</feature>
<keyword evidence="1" id="KW-1133">Transmembrane helix</keyword>
<accession>A0A2N5ZMS3</accession>
<keyword evidence="1" id="KW-0812">Transmembrane</keyword>
<feature type="transmembrane region" description="Helical" evidence="1">
    <location>
        <begin position="405"/>
        <end position="426"/>
    </location>
</feature>
<protein>
    <recommendedName>
        <fullName evidence="2">DUF2157 domain-containing protein</fullName>
    </recommendedName>
</protein>
<feature type="transmembrane region" description="Helical" evidence="1">
    <location>
        <begin position="297"/>
        <end position="316"/>
    </location>
</feature>
<dbReference type="AlphaFoldDB" id="A0A2N5ZMS3"/>
<gene>
    <name evidence="3" type="ORF">C0601_00705</name>
</gene>